<dbReference type="InterPro" id="IPR013783">
    <property type="entry name" value="Ig-like_fold"/>
</dbReference>
<reference evidence="3" key="1">
    <citation type="submission" date="2022-10" db="EMBL/GenBank/DDBJ databases">
        <title>Comparative genomics and taxonomic characterization of three novel marine species of genus Reichenbachiella exhibiting antioxidant and polysaccharide degradation activities.</title>
        <authorList>
            <person name="Muhammad N."/>
            <person name="Lee Y.-J."/>
            <person name="Ko J."/>
            <person name="Kim S.-G."/>
        </authorList>
    </citation>
    <scope>NUCLEOTIDE SEQUENCE</scope>
    <source>
        <strain evidence="3">Wsw4-B4</strain>
    </source>
</reference>
<gene>
    <name evidence="3" type="ORF">N7E81_13050</name>
</gene>
<sequence length="716" mass="81050">MKTNRLQFLLLLFLSFIFIWPTQANGSLGSGDNKVYIHYMGWFGSGQNGRHWDYGTAQEPLIGYYDSQSWATHLYHILLSSACGVDGMVVNVRTEYDESSFKSIFSSLKRITDLSPGFDYSIGVSYDDQDRTQQSAEAELQFLRDEILPETSNYLYKDGKPAIFIWNYNGYLSSNDYRNAVSNVFTTETPLLLRNEIDFNIGSGVIDSYYPWVQGYAADGSEWGNGYLNWYYQTMKTRSEINFGTGAVWPGFDDRQASWGQNRWVDRRAGATYEDTWDLVHANSADLDWVIIETWNDWNEGTEIEPNTVDGFTYVLKTAANIAEFKGGTTSVNSGLLNATTKIYEAAALIESNARDSVIYYAVLEQAMIEFIAGDGSSSIALSENIIYDLGACTVPVITPYVQINGGLAQSGVYSVLLNAGDTVAFDPRSPTTGSWSWTGPSQFTSQDRVIHLSNLSVAHSGNYTATLLDSLGCRNTYTFELTVNPVIQPSPSYYLVNRWQGTYLYDAGNEVGYASMSSDSLYQWQLITIDNHTLIQNVSTGHYINIESLWATIECTSVATNYWSAHWFFEDYQGYTRIRNRWQGADYIHIENLWGVAQRSSIFEGAYSGHWSLVPVATSSARMWNKQNDEKVVEVNQKPYPNPFKNQINISINTNNRTKIQLVDQANRLIFSQEYYIEEYDKTNIKIDASSLVSGMYILSIEEYGKITYHKMIKE</sequence>
<protein>
    <submittedName>
        <fullName evidence="3">T9SS type A sorting domain-containing protein</fullName>
    </submittedName>
</protein>
<name>A0ABY6CY42_9BACT</name>
<dbReference type="InterPro" id="IPR035992">
    <property type="entry name" value="Ricin_B-like_lectins"/>
</dbReference>
<dbReference type="SUPFAM" id="SSF50370">
    <property type="entry name" value="Ricin B-like lectins"/>
    <property type="match status" value="1"/>
</dbReference>
<feature type="chain" id="PRO_5047509093" evidence="1">
    <location>
        <begin position="25"/>
        <end position="716"/>
    </location>
</feature>
<evidence type="ECO:0000313" key="3">
    <source>
        <dbReference type="EMBL" id="UXX78285.1"/>
    </source>
</evidence>
<dbReference type="Gene3D" id="2.60.40.10">
    <property type="entry name" value="Immunoglobulins"/>
    <property type="match status" value="1"/>
</dbReference>
<organism evidence="3 4">
    <name type="scientific">Reichenbachiella carrageenanivorans</name>
    <dbReference type="NCBI Taxonomy" id="2979869"/>
    <lineage>
        <taxon>Bacteria</taxon>
        <taxon>Pseudomonadati</taxon>
        <taxon>Bacteroidota</taxon>
        <taxon>Cytophagia</taxon>
        <taxon>Cytophagales</taxon>
        <taxon>Reichenbachiellaceae</taxon>
        <taxon>Reichenbachiella</taxon>
    </lineage>
</organism>
<dbReference type="CDD" id="cd23432">
    <property type="entry name" value="beta-trefoil_Ricin_EndoBetaGal-like"/>
    <property type="match status" value="1"/>
</dbReference>
<dbReference type="EMBL" id="CP106735">
    <property type="protein sequence ID" value="UXX78285.1"/>
    <property type="molecule type" value="Genomic_DNA"/>
</dbReference>
<dbReference type="Gene3D" id="2.80.10.50">
    <property type="match status" value="1"/>
</dbReference>
<evidence type="ECO:0000256" key="1">
    <source>
        <dbReference type="SAM" id="SignalP"/>
    </source>
</evidence>
<keyword evidence="1" id="KW-0732">Signal</keyword>
<dbReference type="Gene3D" id="3.20.20.80">
    <property type="entry name" value="Glycosidases"/>
    <property type="match status" value="1"/>
</dbReference>
<evidence type="ECO:0000259" key="2">
    <source>
        <dbReference type="Pfam" id="PF18962"/>
    </source>
</evidence>
<dbReference type="Pfam" id="PF18962">
    <property type="entry name" value="Por_Secre_tail"/>
    <property type="match status" value="1"/>
</dbReference>
<dbReference type="Proteomes" id="UP001062165">
    <property type="component" value="Chromosome"/>
</dbReference>
<feature type="signal peptide" evidence="1">
    <location>
        <begin position="1"/>
        <end position="24"/>
    </location>
</feature>
<evidence type="ECO:0000313" key="4">
    <source>
        <dbReference type="Proteomes" id="UP001062165"/>
    </source>
</evidence>
<keyword evidence="4" id="KW-1185">Reference proteome</keyword>
<feature type="domain" description="Secretion system C-terminal sorting" evidence="2">
    <location>
        <begin position="641"/>
        <end position="714"/>
    </location>
</feature>
<dbReference type="RefSeq" id="WP_263050031.1">
    <property type="nucleotide sequence ID" value="NZ_CP106735.1"/>
</dbReference>
<proteinExistence type="predicted"/>
<accession>A0ABY6CY42</accession>
<dbReference type="NCBIfam" id="TIGR04183">
    <property type="entry name" value="Por_Secre_tail"/>
    <property type="match status" value="1"/>
</dbReference>
<dbReference type="InterPro" id="IPR026444">
    <property type="entry name" value="Secre_tail"/>
</dbReference>